<proteinExistence type="predicted"/>
<name>A0A6C0LYF1_9ZZZZ</name>
<accession>A0A6C0LYF1</accession>
<sequence length="274" mass="32480">MSVVFQIKGRLGNAIFRYLACSLFCLKYKLKYKTISSYNSVFTDSNFIDWIKLDKHNKKNNINPNSNYLFNGYYQHDFIYRKYKKDILDYINKNKDHYVLTDGVNAGDRNYQKFYLKDIVNTPTNFNKYYDTVLHIRLEDRVNIFKYIDNKKVMTTLTIEPIKKVINKVNFTNNSCIVMKKPKSNFEKEFLSELIHYIKEKKNIDINIESNDILTDFHIMKNAETLVCSVSTISWCAALLSDKIKKCWMPDYPSEINSNGHCKKPIENTEIYEF</sequence>
<dbReference type="AlphaFoldDB" id="A0A6C0LYF1"/>
<reference evidence="1" key="1">
    <citation type="journal article" date="2020" name="Nature">
        <title>Giant virus diversity and host interactions through global metagenomics.</title>
        <authorList>
            <person name="Schulz F."/>
            <person name="Roux S."/>
            <person name="Paez-Espino D."/>
            <person name="Jungbluth S."/>
            <person name="Walsh D.A."/>
            <person name="Denef V.J."/>
            <person name="McMahon K.D."/>
            <person name="Konstantinidis K.T."/>
            <person name="Eloe-Fadrosh E.A."/>
            <person name="Kyrpides N.C."/>
            <person name="Woyke T."/>
        </authorList>
    </citation>
    <scope>NUCLEOTIDE SEQUENCE</scope>
    <source>
        <strain evidence="1">GVMAG-S-1017745-26</strain>
    </source>
</reference>
<evidence type="ECO:0000313" key="1">
    <source>
        <dbReference type="EMBL" id="QHU35410.1"/>
    </source>
</evidence>
<organism evidence="1">
    <name type="scientific">viral metagenome</name>
    <dbReference type="NCBI Taxonomy" id="1070528"/>
    <lineage>
        <taxon>unclassified sequences</taxon>
        <taxon>metagenomes</taxon>
        <taxon>organismal metagenomes</taxon>
    </lineage>
</organism>
<protein>
    <submittedName>
        <fullName evidence="1">Uncharacterized protein</fullName>
    </submittedName>
</protein>
<dbReference type="EMBL" id="MN740590">
    <property type="protein sequence ID" value="QHU35410.1"/>
    <property type="molecule type" value="Genomic_DNA"/>
</dbReference>